<name>A0A2N0D4I8_RHISU</name>
<proteinExistence type="predicted"/>
<dbReference type="Proteomes" id="UP001060123">
    <property type="component" value="Chromosome"/>
</dbReference>
<dbReference type="EMBL" id="CP104143">
    <property type="protein sequence ID" value="UWU16310.1"/>
    <property type="molecule type" value="Genomic_DNA"/>
</dbReference>
<evidence type="ECO:0000313" key="5">
    <source>
        <dbReference type="Proteomes" id="UP001060123"/>
    </source>
</evidence>
<sequence>MRNLILAALFLLPSAAFAAQTFEVKARDHSCSALAQIIRQNKAVFVRIGIGGRSFRYPPASCRLGDKRSTTSLRDAGGRLCVLDYACVYDPDSFYNKIPN</sequence>
<keyword evidence="5" id="KW-1185">Reference proteome</keyword>
<feature type="signal peptide" evidence="1">
    <location>
        <begin position="1"/>
        <end position="18"/>
    </location>
</feature>
<protein>
    <recommendedName>
        <fullName evidence="6">KTSC domain-containing protein</fullName>
    </recommendedName>
</protein>
<reference evidence="2 4" key="1">
    <citation type="submission" date="2017-11" db="EMBL/GenBank/DDBJ databases">
        <authorList>
            <person name="Han C.G."/>
        </authorList>
    </citation>
    <scope>NUCLEOTIDE SEQUENCE [LARGE SCALE GENOMIC DNA]</scope>
    <source>
        <strain evidence="2 4">HCNT1</strain>
    </source>
</reference>
<evidence type="ECO:0000256" key="1">
    <source>
        <dbReference type="SAM" id="SignalP"/>
    </source>
</evidence>
<evidence type="ECO:0000313" key="3">
    <source>
        <dbReference type="EMBL" id="UWU16310.1"/>
    </source>
</evidence>
<evidence type="ECO:0008006" key="6">
    <source>
        <dbReference type="Google" id="ProtNLM"/>
    </source>
</evidence>
<reference evidence="3" key="3">
    <citation type="submission" date="2022-09" db="EMBL/GenBank/DDBJ databases">
        <title>Australian commercial rhizobial inoculants.</title>
        <authorList>
            <person name="Kohlmeier M.G."/>
            <person name="O'Hara G.W."/>
            <person name="Colombi E."/>
            <person name="Ramsay J.P."/>
            <person name="Terpolilli J."/>
        </authorList>
    </citation>
    <scope>NUCLEOTIDE SEQUENCE</scope>
    <source>
        <strain evidence="3">WSM1592</strain>
    </source>
</reference>
<feature type="chain" id="PRO_5014845155" description="KTSC domain-containing protein" evidence="1">
    <location>
        <begin position="19"/>
        <end position="100"/>
    </location>
</feature>
<evidence type="ECO:0000313" key="4">
    <source>
        <dbReference type="Proteomes" id="UP000232164"/>
    </source>
</evidence>
<reference evidence="2 4" key="2">
    <citation type="submission" date="2017-12" db="EMBL/GenBank/DDBJ databases">
        <title>Genome sequence of Rhizobium sullae HCNT1 isolated from Sulla coronaria nodules and featuring peculiar denitrification phenotypes.</title>
        <authorList>
            <person name="De Diego-Diaz B."/>
            <person name="Treu L."/>
            <person name="Campanaro S."/>
            <person name="Da Silva Duarte V."/>
            <person name="Basaglia M."/>
            <person name="Favaro L."/>
            <person name="Casella S."/>
            <person name="Squartini A."/>
        </authorList>
    </citation>
    <scope>NUCLEOTIDE SEQUENCE [LARGE SCALE GENOMIC DNA]</scope>
    <source>
        <strain evidence="2 4">HCNT1</strain>
    </source>
</reference>
<evidence type="ECO:0000313" key="2">
    <source>
        <dbReference type="EMBL" id="PKA41013.1"/>
    </source>
</evidence>
<dbReference type="EMBL" id="PIQN01000019">
    <property type="protein sequence ID" value="PKA41013.1"/>
    <property type="molecule type" value="Genomic_DNA"/>
</dbReference>
<gene>
    <name evidence="2" type="ORF">CWR43_22455</name>
    <name evidence="3" type="ORF">N2599_10155</name>
</gene>
<keyword evidence="1" id="KW-0732">Signal</keyword>
<organism evidence="2 4">
    <name type="scientific">Rhizobium sullae</name>
    <name type="common">Rhizobium hedysari</name>
    <dbReference type="NCBI Taxonomy" id="50338"/>
    <lineage>
        <taxon>Bacteria</taxon>
        <taxon>Pseudomonadati</taxon>
        <taxon>Pseudomonadota</taxon>
        <taxon>Alphaproteobacteria</taxon>
        <taxon>Hyphomicrobiales</taxon>
        <taxon>Rhizobiaceae</taxon>
        <taxon>Rhizobium/Agrobacterium group</taxon>
        <taxon>Rhizobium</taxon>
    </lineage>
</organism>
<accession>A0A2N0D4I8</accession>
<dbReference type="RefSeq" id="WP_027508612.1">
    <property type="nucleotide sequence ID" value="NZ_CP104143.1"/>
</dbReference>
<dbReference type="AlphaFoldDB" id="A0A2N0D4I8"/>
<dbReference type="Proteomes" id="UP000232164">
    <property type="component" value="Unassembled WGS sequence"/>
</dbReference>